<dbReference type="PANTHER" id="PTHR43537">
    <property type="entry name" value="TRANSCRIPTIONAL REGULATOR, GNTR FAMILY"/>
    <property type="match status" value="1"/>
</dbReference>
<reference evidence="6 7" key="1">
    <citation type="journal article" date="2021" name="Front. Microbiol.">
        <title>Bacterial Transformation of Aromatic Monomers in Softwood Black Liquor.</title>
        <authorList>
            <person name="Navas L.E."/>
            <person name="Dexter G."/>
            <person name="Liu J."/>
            <person name="Levy-Booth D."/>
            <person name="Cho M."/>
            <person name="Jang S.K."/>
            <person name="Mansfield S.D."/>
            <person name="Renneckar S."/>
            <person name="Mohn W.W."/>
            <person name="Eltis L.D."/>
        </authorList>
    </citation>
    <scope>NUCLEOTIDE SEQUENCE [LARGE SCALE GENOMIC DNA]</scope>
    <source>
        <strain evidence="6 7">GD02</strain>
    </source>
</reference>
<dbReference type="Gene3D" id="1.20.120.530">
    <property type="entry name" value="GntR ligand-binding domain-like"/>
    <property type="match status" value="1"/>
</dbReference>
<dbReference type="Gene3D" id="1.10.10.10">
    <property type="entry name" value="Winged helix-like DNA-binding domain superfamily/Winged helix DNA-binding domain"/>
    <property type="match status" value="1"/>
</dbReference>
<evidence type="ECO:0000256" key="2">
    <source>
        <dbReference type="ARBA" id="ARBA00023125"/>
    </source>
</evidence>
<dbReference type="SMART" id="SM00895">
    <property type="entry name" value="FCD"/>
    <property type="match status" value="1"/>
</dbReference>
<proteinExistence type="predicted"/>
<dbReference type="SMART" id="SM00345">
    <property type="entry name" value="HTH_GNTR"/>
    <property type="match status" value="1"/>
</dbReference>
<evidence type="ECO:0000313" key="7">
    <source>
        <dbReference type="Proteomes" id="UP001162740"/>
    </source>
</evidence>
<dbReference type="SUPFAM" id="SSF46785">
    <property type="entry name" value="Winged helix' DNA-binding domain"/>
    <property type="match status" value="1"/>
</dbReference>
<keyword evidence="1" id="KW-0805">Transcription regulation</keyword>
<feature type="compositionally biased region" description="Low complexity" evidence="4">
    <location>
        <begin position="1"/>
        <end position="13"/>
    </location>
</feature>
<evidence type="ECO:0000256" key="4">
    <source>
        <dbReference type="SAM" id="MobiDB-lite"/>
    </source>
</evidence>
<gene>
    <name evidence="6" type="ORF">KUM34_018430</name>
</gene>
<sequence>MNSSASSGSSRSPGVRRRPQLSDEVAAHVRNLIMSGGARPGDFVRLDETAAELGVSVTPVREALLTLRGEGLVELVPHRGYVVSPLDRSDIDDIFWLQGRLAERLVERAATLMTAETLAELDELAARFAEAVRAGDGARIEDLEFEFHRTLNRAAGSRKLAWFLHNATRYTPVHFYSDDRSWGTDAVASHERLLQALRTGDVEAAGRETREHFTDGAHRLVEHLDDLGVWS</sequence>
<keyword evidence="2" id="KW-0238">DNA-binding</keyword>
<dbReference type="InterPro" id="IPR000524">
    <property type="entry name" value="Tscrpt_reg_HTH_GntR"/>
</dbReference>
<dbReference type="InterPro" id="IPR036388">
    <property type="entry name" value="WH-like_DNA-bd_sf"/>
</dbReference>
<dbReference type="EMBL" id="CP083974">
    <property type="protein sequence ID" value="UZF43844.1"/>
    <property type="molecule type" value="Genomic_DNA"/>
</dbReference>
<dbReference type="SUPFAM" id="SSF48008">
    <property type="entry name" value="GntR ligand-binding domain-like"/>
    <property type="match status" value="1"/>
</dbReference>
<dbReference type="PANTHER" id="PTHR43537:SF24">
    <property type="entry name" value="GLUCONATE OPERON TRANSCRIPTIONAL REPRESSOR"/>
    <property type="match status" value="1"/>
</dbReference>
<dbReference type="AlphaFoldDB" id="A0AA46WU97"/>
<dbReference type="InterPro" id="IPR036390">
    <property type="entry name" value="WH_DNA-bd_sf"/>
</dbReference>
<dbReference type="Pfam" id="PF00392">
    <property type="entry name" value="GntR"/>
    <property type="match status" value="1"/>
</dbReference>
<feature type="domain" description="HTH gntR-type" evidence="5">
    <location>
        <begin position="19"/>
        <end position="86"/>
    </location>
</feature>
<name>A0AA46WU97_RHORH</name>
<dbReference type="Proteomes" id="UP001162740">
    <property type="component" value="Chromosome"/>
</dbReference>
<dbReference type="Pfam" id="PF07729">
    <property type="entry name" value="FCD"/>
    <property type="match status" value="1"/>
</dbReference>
<accession>A0AA46WU97</accession>
<dbReference type="PROSITE" id="PS50949">
    <property type="entry name" value="HTH_GNTR"/>
    <property type="match status" value="1"/>
</dbReference>
<protein>
    <submittedName>
        <fullName evidence="6">GntR family transcriptional regulator</fullName>
    </submittedName>
</protein>
<evidence type="ECO:0000256" key="1">
    <source>
        <dbReference type="ARBA" id="ARBA00023015"/>
    </source>
</evidence>
<dbReference type="RefSeq" id="WP_106199123.1">
    <property type="nucleotide sequence ID" value="NZ_CBJNPB010000069.1"/>
</dbReference>
<feature type="region of interest" description="Disordered" evidence="4">
    <location>
        <begin position="1"/>
        <end position="21"/>
    </location>
</feature>
<evidence type="ECO:0000313" key="6">
    <source>
        <dbReference type="EMBL" id="UZF43844.1"/>
    </source>
</evidence>
<dbReference type="InterPro" id="IPR011711">
    <property type="entry name" value="GntR_C"/>
</dbReference>
<keyword evidence="3" id="KW-0804">Transcription</keyword>
<evidence type="ECO:0000256" key="3">
    <source>
        <dbReference type="ARBA" id="ARBA00023163"/>
    </source>
</evidence>
<dbReference type="GO" id="GO:0003677">
    <property type="term" value="F:DNA binding"/>
    <property type="evidence" value="ECO:0007669"/>
    <property type="project" value="UniProtKB-KW"/>
</dbReference>
<dbReference type="CDD" id="cd07377">
    <property type="entry name" value="WHTH_GntR"/>
    <property type="match status" value="1"/>
</dbReference>
<organism evidence="6 7">
    <name type="scientific">Rhodococcus rhodochrous</name>
    <dbReference type="NCBI Taxonomy" id="1829"/>
    <lineage>
        <taxon>Bacteria</taxon>
        <taxon>Bacillati</taxon>
        <taxon>Actinomycetota</taxon>
        <taxon>Actinomycetes</taxon>
        <taxon>Mycobacteriales</taxon>
        <taxon>Nocardiaceae</taxon>
        <taxon>Rhodococcus</taxon>
    </lineage>
</organism>
<dbReference type="GO" id="GO:0003700">
    <property type="term" value="F:DNA-binding transcription factor activity"/>
    <property type="evidence" value="ECO:0007669"/>
    <property type="project" value="InterPro"/>
</dbReference>
<dbReference type="InterPro" id="IPR008920">
    <property type="entry name" value="TF_FadR/GntR_C"/>
</dbReference>
<evidence type="ECO:0000259" key="5">
    <source>
        <dbReference type="PROSITE" id="PS50949"/>
    </source>
</evidence>